<dbReference type="EMBL" id="PXOG01000056">
    <property type="protein sequence ID" value="RGP79022.1"/>
    <property type="molecule type" value="Genomic_DNA"/>
</dbReference>
<feature type="region of interest" description="Disordered" evidence="2">
    <location>
        <begin position="152"/>
        <end position="171"/>
    </location>
</feature>
<evidence type="ECO:0000313" key="4">
    <source>
        <dbReference type="Proteomes" id="UP000266234"/>
    </source>
</evidence>
<reference evidence="3 4" key="1">
    <citation type="journal article" date="2018" name="PLoS Pathog.">
        <title>Evolution of structural diversity of trichothecenes, a family of toxins produced by plant pathogenic and entomopathogenic fungi.</title>
        <authorList>
            <person name="Proctor R.H."/>
            <person name="McCormick S.P."/>
            <person name="Kim H.S."/>
            <person name="Cardoza R.E."/>
            <person name="Stanley A.M."/>
            <person name="Lindo L."/>
            <person name="Kelly A."/>
            <person name="Brown D.W."/>
            <person name="Lee T."/>
            <person name="Vaughan M.M."/>
            <person name="Alexander N.J."/>
            <person name="Busman M."/>
            <person name="Gutierrez S."/>
        </authorList>
    </citation>
    <scope>NUCLEOTIDE SEQUENCE [LARGE SCALE GENOMIC DNA]</scope>
    <source>
        <strain evidence="3 4">NRRL 20695</strain>
    </source>
</reference>
<sequence length="358" mass="40249">MPLITVTDFDLDAVNCFVEFINSGNYEVNIKLFPSVEDVAGTGKSPREISFTRDLLIRHVTMSGMGHHYSMPKLSEFARDQIEKILRCRWSDGAFLGATKVALSYPDDHALHKVLFSQARAHLYSLTTPEGFEPAIFLQSFHCSLRSSQDSTEHLGGSSAAHASSLPQSSAEVEKLKEQVSALQKRTFELSIDRDELHHRVSKPQSALKEAEKVKASTREKELSGAHAHFENGGLKQTVANLLKDRDILAKTLTQTEDDLTWERQKAQVNAATARYQIKNAQEKAEYASAKLEQTLRKVAEAETKIQSLEKSLTSSQTDCRITTSERDLLRVRWKDQKAKNFDLSKQVDDLTLLCQKQ</sequence>
<organism evidence="3 4">
    <name type="scientific">Fusarium longipes</name>
    <dbReference type="NCBI Taxonomy" id="694270"/>
    <lineage>
        <taxon>Eukaryota</taxon>
        <taxon>Fungi</taxon>
        <taxon>Dikarya</taxon>
        <taxon>Ascomycota</taxon>
        <taxon>Pezizomycotina</taxon>
        <taxon>Sordariomycetes</taxon>
        <taxon>Hypocreomycetidae</taxon>
        <taxon>Hypocreales</taxon>
        <taxon>Nectriaceae</taxon>
        <taxon>Fusarium</taxon>
    </lineage>
</organism>
<dbReference type="STRING" id="694270.A0A395T3W3"/>
<evidence type="ECO:0000313" key="3">
    <source>
        <dbReference type="EMBL" id="RGP79022.1"/>
    </source>
</evidence>
<keyword evidence="4" id="KW-1185">Reference proteome</keyword>
<dbReference type="AlphaFoldDB" id="A0A395T3W3"/>
<evidence type="ECO:0000256" key="2">
    <source>
        <dbReference type="SAM" id="MobiDB-lite"/>
    </source>
</evidence>
<evidence type="ECO:0000256" key="1">
    <source>
        <dbReference type="SAM" id="Coils"/>
    </source>
</evidence>
<name>A0A395T3W3_9HYPO</name>
<dbReference type="OrthoDB" id="2363873at2759"/>
<dbReference type="Proteomes" id="UP000266234">
    <property type="component" value="Unassembled WGS sequence"/>
</dbReference>
<comment type="caution">
    <text evidence="3">The sequence shown here is derived from an EMBL/GenBank/DDBJ whole genome shotgun (WGS) entry which is preliminary data.</text>
</comment>
<feature type="compositionally biased region" description="Low complexity" evidence="2">
    <location>
        <begin position="154"/>
        <end position="166"/>
    </location>
</feature>
<accession>A0A395T3W3</accession>
<feature type="coiled-coil region" evidence="1">
    <location>
        <begin position="264"/>
        <end position="319"/>
    </location>
</feature>
<proteinExistence type="predicted"/>
<gene>
    <name evidence="3" type="ORF">FLONG3_2928</name>
</gene>
<protein>
    <submittedName>
        <fullName evidence="3">Uncharacterized protein</fullName>
    </submittedName>
</protein>
<keyword evidence="1" id="KW-0175">Coiled coil</keyword>